<dbReference type="AlphaFoldDB" id="A0A558HNH5"/>
<dbReference type="InterPro" id="IPR000182">
    <property type="entry name" value="GNAT_dom"/>
</dbReference>
<keyword evidence="1 4" id="KW-0808">Transferase</keyword>
<dbReference type="GO" id="GO:0016747">
    <property type="term" value="F:acyltransferase activity, transferring groups other than amino-acyl groups"/>
    <property type="evidence" value="ECO:0007669"/>
    <property type="project" value="InterPro"/>
</dbReference>
<dbReference type="OrthoDB" id="27442at2"/>
<feature type="domain" description="N-acetyltransferase" evidence="3">
    <location>
        <begin position="3"/>
        <end position="187"/>
    </location>
</feature>
<evidence type="ECO:0000313" key="5">
    <source>
        <dbReference type="Proteomes" id="UP000319941"/>
    </source>
</evidence>
<dbReference type="Gene3D" id="3.40.630.30">
    <property type="match status" value="1"/>
</dbReference>
<sequence length="195" mass="21427">MNPILRPAIRADLDALVELEEVSFDSDWFSRRQLSHLVLRANACTLVVIQPDEEAASSLQSSSAAATSGDVIAALWPAGSVEQDDATPLRSVLGYGTLLFRRNSQRARLYSFCLHPDARGRGLAQQLLSELERLACEHGCQQLDLEVHTGNAPAIALYERHGFVKCGRLTDYYADGASAWQMRKTLMALVEANVV</sequence>
<keyword evidence="5" id="KW-1185">Reference proteome</keyword>
<dbReference type="PANTHER" id="PTHR43420">
    <property type="entry name" value="ACETYLTRANSFERASE"/>
    <property type="match status" value="1"/>
</dbReference>
<evidence type="ECO:0000256" key="2">
    <source>
        <dbReference type="ARBA" id="ARBA00023315"/>
    </source>
</evidence>
<proteinExistence type="predicted"/>
<comment type="caution">
    <text evidence="4">The sequence shown here is derived from an EMBL/GenBank/DDBJ whole genome shotgun (WGS) entry which is preliminary data.</text>
</comment>
<accession>A0A558HNH5</accession>
<evidence type="ECO:0000313" key="4">
    <source>
        <dbReference type="EMBL" id="TVU70693.1"/>
    </source>
</evidence>
<evidence type="ECO:0000256" key="1">
    <source>
        <dbReference type="ARBA" id="ARBA00022679"/>
    </source>
</evidence>
<evidence type="ECO:0000259" key="3">
    <source>
        <dbReference type="PROSITE" id="PS51186"/>
    </source>
</evidence>
<dbReference type="InterPro" id="IPR050680">
    <property type="entry name" value="YpeA/RimI_acetyltransf"/>
</dbReference>
<dbReference type="PROSITE" id="PS51186">
    <property type="entry name" value="GNAT"/>
    <property type="match status" value="1"/>
</dbReference>
<dbReference type="STRING" id="553385.GCA_000591415_01594"/>
<dbReference type="Pfam" id="PF00583">
    <property type="entry name" value="Acetyltransf_1"/>
    <property type="match status" value="1"/>
</dbReference>
<dbReference type="Proteomes" id="UP000319941">
    <property type="component" value="Unassembled WGS sequence"/>
</dbReference>
<dbReference type="PANTHER" id="PTHR43420:SF12">
    <property type="entry name" value="N-ACETYLTRANSFERASE DOMAIN-CONTAINING PROTEIN"/>
    <property type="match status" value="1"/>
</dbReference>
<dbReference type="InterPro" id="IPR016181">
    <property type="entry name" value="Acyl_CoA_acyltransferase"/>
</dbReference>
<name>A0A558HNH5_9GAMM</name>
<dbReference type="EMBL" id="VNFH01000005">
    <property type="protein sequence ID" value="TVU70693.1"/>
    <property type="molecule type" value="Genomic_DNA"/>
</dbReference>
<dbReference type="RefSeq" id="WP_024951757.1">
    <property type="nucleotide sequence ID" value="NZ_CAWOWR010000107.1"/>
</dbReference>
<protein>
    <submittedName>
        <fullName evidence="4">GNAT family N-acetyltransferase</fullName>
    </submittedName>
</protein>
<reference evidence="4 5" key="1">
    <citation type="submission" date="2019-07" db="EMBL/GenBank/DDBJ databases">
        <title>Diversity of Bacteria from Kongsfjorden, Arctic.</title>
        <authorList>
            <person name="Yu Y."/>
        </authorList>
    </citation>
    <scope>NUCLEOTIDE SEQUENCE [LARGE SCALE GENOMIC DNA]</scope>
    <source>
        <strain evidence="4 5">SM1923</strain>
    </source>
</reference>
<dbReference type="CDD" id="cd04301">
    <property type="entry name" value="NAT_SF"/>
    <property type="match status" value="1"/>
</dbReference>
<gene>
    <name evidence="4" type="ORF">FQP86_08760</name>
</gene>
<organism evidence="4 5">
    <name type="scientific">Cobetia crustatorum</name>
    <dbReference type="NCBI Taxonomy" id="553385"/>
    <lineage>
        <taxon>Bacteria</taxon>
        <taxon>Pseudomonadati</taxon>
        <taxon>Pseudomonadota</taxon>
        <taxon>Gammaproteobacteria</taxon>
        <taxon>Oceanospirillales</taxon>
        <taxon>Halomonadaceae</taxon>
        <taxon>Cobetia</taxon>
    </lineage>
</organism>
<keyword evidence="2" id="KW-0012">Acyltransferase</keyword>
<dbReference type="SUPFAM" id="SSF55729">
    <property type="entry name" value="Acyl-CoA N-acyltransferases (Nat)"/>
    <property type="match status" value="1"/>
</dbReference>